<name>A0AA86GWW6_9SPHN</name>
<dbReference type="GO" id="GO:0004185">
    <property type="term" value="F:serine-type carboxypeptidase activity"/>
    <property type="evidence" value="ECO:0007669"/>
    <property type="project" value="InterPro"/>
</dbReference>
<feature type="chain" id="PRO_5041710002" evidence="1">
    <location>
        <begin position="20"/>
        <end position="533"/>
    </location>
</feature>
<gene>
    <name evidence="2" type="ORF">SGRAN_3654</name>
</gene>
<organism evidence="2 3">
    <name type="scientific">Sphingopyxis granuli</name>
    <dbReference type="NCBI Taxonomy" id="267128"/>
    <lineage>
        <taxon>Bacteria</taxon>
        <taxon>Pseudomonadati</taxon>
        <taxon>Pseudomonadota</taxon>
        <taxon>Alphaproteobacteria</taxon>
        <taxon>Sphingomonadales</taxon>
        <taxon>Sphingomonadaceae</taxon>
        <taxon>Sphingopyxis</taxon>
    </lineage>
</organism>
<dbReference type="GO" id="GO:0006508">
    <property type="term" value="P:proteolysis"/>
    <property type="evidence" value="ECO:0007669"/>
    <property type="project" value="InterPro"/>
</dbReference>
<evidence type="ECO:0000313" key="2">
    <source>
        <dbReference type="EMBL" id="AMG75993.1"/>
    </source>
</evidence>
<dbReference type="Proteomes" id="UP000058599">
    <property type="component" value="Chromosome"/>
</dbReference>
<evidence type="ECO:0000256" key="1">
    <source>
        <dbReference type="SAM" id="SignalP"/>
    </source>
</evidence>
<keyword evidence="2" id="KW-0378">Hydrolase</keyword>
<reference evidence="2 3" key="1">
    <citation type="journal article" date="2016" name="BMC Genomics">
        <title>Genomic analysis of the nitrate-respiring Sphingopyxis granuli (formerly Sphingomonas macrogoltabida) strain TFA.</title>
        <authorList>
            <person name="Garcia-Romero I."/>
            <person name="Perez-Pulido A.J."/>
            <person name="Gonzalez-Flores Y.E."/>
            <person name="Reyes-Ramirez F."/>
            <person name="Santero E."/>
            <person name="Floriano B."/>
        </authorList>
    </citation>
    <scope>NUCLEOTIDE SEQUENCE [LARGE SCALE GENOMIC DNA]</scope>
    <source>
        <strain evidence="2 3">TFA</strain>
    </source>
</reference>
<keyword evidence="2" id="KW-0121">Carboxypeptidase</keyword>
<dbReference type="RefSeq" id="WP_067186033.1">
    <property type="nucleotide sequence ID" value="NZ_CP012199.1"/>
</dbReference>
<dbReference type="InterPro" id="IPR001563">
    <property type="entry name" value="Peptidase_S10"/>
</dbReference>
<sequence length="533" mass="58188">MKSFAALALAVLLAGCAAAQSKEPRAVSETAPPAGPMFEPTEVRSAGSVTVDGVAIAYQAVAGTLVVHPKGWTDTLAAERRRDKDAGKDVPDAEASMFYTAYFKEDAPAESRPITFFFNGGPGSPTLWLHMGAFGPVRVETPDLVHGSAPYRIVANDQSLLGVSDLVFVDAPGTGFSRVAGKDKADAFFGVDQDIHAFTVFIRDFLSKHGRWKSPKYLYGESYGTMRAAGMTLALQRQDIDLNGVILLSDILNWDLIPDDPQLNPGVDLPYIVSLPTYAATAWYHKRAAGNPPELRPFLDEVEKFATTDYALALMKGNGLPDNERQAIAARLHAYTGLPLAYLLKTNLRIEYGAMQKELLADKGQTTGTLDTRFTGPTLDPLSKTASYDPQGSAIGGAYTAAFNDYARRTLGYGEGRHYESSLGVYGSWDYKHEPPEAGRPLIALPNVLPDLAAAMKQNPQMKLLVTGGYFDVSTPYFAGWYELQHLPVPKELQANIAYKYYPAGHMVYVNVPLLREMRADVADFIRRTDNID</sequence>
<dbReference type="InterPro" id="IPR029058">
    <property type="entry name" value="AB_hydrolase_fold"/>
</dbReference>
<feature type="signal peptide" evidence="1">
    <location>
        <begin position="1"/>
        <end position="19"/>
    </location>
</feature>
<dbReference type="AlphaFoldDB" id="A0AA86GWW6"/>
<protein>
    <submittedName>
        <fullName evidence="2">Peptidase S10, serine carboxypeptidase</fullName>
    </submittedName>
</protein>
<evidence type="ECO:0000313" key="3">
    <source>
        <dbReference type="Proteomes" id="UP000058599"/>
    </source>
</evidence>
<keyword evidence="3" id="KW-1185">Reference proteome</keyword>
<proteinExistence type="predicted"/>
<dbReference type="PROSITE" id="PS51257">
    <property type="entry name" value="PROKAR_LIPOPROTEIN"/>
    <property type="match status" value="1"/>
</dbReference>
<dbReference type="SUPFAM" id="SSF53474">
    <property type="entry name" value="alpha/beta-Hydrolases"/>
    <property type="match status" value="1"/>
</dbReference>
<dbReference type="Pfam" id="PF00450">
    <property type="entry name" value="Peptidase_S10"/>
    <property type="match status" value="1"/>
</dbReference>
<keyword evidence="1" id="KW-0732">Signal</keyword>
<dbReference type="KEGG" id="sgi:SGRAN_3654"/>
<dbReference type="Gene3D" id="3.40.50.1820">
    <property type="entry name" value="alpha/beta hydrolase"/>
    <property type="match status" value="1"/>
</dbReference>
<keyword evidence="2" id="KW-0645">Protease</keyword>
<dbReference type="EMBL" id="CP012199">
    <property type="protein sequence ID" value="AMG75993.1"/>
    <property type="molecule type" value="Genomic_DNA"/>
</dbReference>
<accession>A0AA86GWW6</accession>